<proteinExistence type="inferred from homology"/>
<keyword evidence="10" id="KW-0961">Cell wall biogenesis/degradation</keyword>
<dbReference type="PANTHER" id="PTHR42970:SF1">
    <property type="entry name" value="PECTATE LYASE C-RELATED"/>
    <property type="match status" value="1"/>
</dbReference>
<keyword evidence="9" id="KW-0119">Carbohydrate metabolism</keyword>
<dbReference type="GO" id="GO:0030570">
    <property type="term" value="F:pectate lyase activity"/>
    <property type="evidence" value="ECO:0007669"/>
    <property type="project" value="UniProtKB-EC"/>
</dbReference>
<dbReference type="PROSITE" id="PS00018">
    <property type="entry name" value="EF_HAND_1"/>
    <property type="match status" value="1"/>
</dbReference>
<keyword evidence="6 13" id="KW-0732">Signal</keyword>
<keyword evidence="11" id="KW-0624">Polysaccharide degradation</keyword>
<dbReference type="InterPro" id="IPR012332">
    <property type="entry name" value="Autotransporter_pectin_lyase_C"/>
</dbReference>
<keyword evidence="7" id="KW-0325">Glycoprotein</keyword>
<keyword evidence="15" id="KW-1185">Reference proteome</keyword>
<comment type="catalytic activity">
    <reaction evidence="1">
        <text>Eliminative cleavage of (1-&gt;4)-alpha-D-galacturonan to give oligosaccharides with 4-deoxy-alpha-D-galact-4-enuronosyl groups at their non-reducing ends.</text>
        <dbReference type="EC" id="4.2.2.2"/>
    </reaction>
</comment>
<sequence length="1081" mass="109492" precursor="true">MDRALNRALACAALATLVIPSGAVAQLLAFPEAEGFGRYTTGARTNLAAASVYHVTNLNDAGPGSFRDAVSQSNRFVVFDVGGIANIESVVTVASNITIAGQTAPGGFTIYNDRISFTNSHNLISRHFAVRKGDPGVRTDAASIARGSNMIFDHMSITWGVDGTFDINPDSGYVIDNITIQNSIIAQGLDRVGHSTGGLMTPGDGGSVSVIKSLYADNVTRNPKVRNENEFINNVVYGYESAGYIMGDTSGTSYANVEGNYFIEGPVDGGSPFSSGTSSFHIYANDNWVDSDRDGVLDGSLNTNYPGADVVATRHAFPTTATMTAQQAVAYVMENAGPSIIRDAVDTRLMQEVASYGTLGGVILRDTDLFPGYGVDPSYLNTRARLADTDNDGMADNWESAHGLNPANAADWKGVNAAGYTRLEEYVNELGADGSTKTSSGGTWTSGGVWTGGAPTLGDVAVTTGAVSHVSGHAFARRLAVNGTLNVSGGTLDVFDTVTANGSLTISGGAATAGRVLVSSPGQSSVVSVEAGGVLQTGTIASGGGTGLLYMNGGALRAADSPQVTVATVLGAGGATIDTAGYSGSITGPVSGSGGLMKQGDGSLTLSGANSYTGATAIEGGKLIVQGSGLGQSSGVDLAEGTTLDVSAVSGGLILTTGKSLGGSGKVMGSVAAGAGSVVRPQGRTGVQTDTGAIGIQAEDLALGSDWALFNNAIHGAGAGGSYDGADLNGGGIVLVSTESLAAPSASGVASTGIVIPESKTWYLFAKTSEPSNSPLAGDPSTAPGGNNSFWTSDTASTLVATTSNFEEVQTYANPGDEAVWNRVSPSLAALNGVVSPLNAGIDYFLNSGLQTFAIYGREVGTIIDGFVLSDSNLTAEQLETVLSGGVDSVLTVEGDFNLSAGALLEVEIAGGDALNKLVVTGAATLGGDLSLSLAEGFTPQASDVFEILEAGSLANQFGNVASGARIATEDGRGSFIVNYEGLTDLVSLSNFTEGVLGDFNGDGFVDAADYTVWRDNLGSADETSIGNAGDGLNGVDQEDYLVWKANYGATAVSASSATATPEPSGLLLGALGLLLTARRR</sequence>
<protein>
    <recommendedName>
        <fullName evidence="4">Probable pectate lyase C</fullName>
        <ecNumber evidence="3">4.2.2.2</ecNumber>
    </recommendedName>
</protein>
<evidence type="ECO:0000256" key="2">
    <source>
        <dbReference type="ARBA" id="ARBA00010980"/>
    </source>
</evidence>
<feature type="chain" id="PRO_5022925835" description="Probable pectate lyase C" evidence="13">
    <location>
        <begin position="26"/>
        <end position="1081"/>
    </location>
</feature>
<dbReference type="EMBL" id="SJPR01000002">
    <property type="protein sequence ID" value="TWT97588.1"/>
    <property type="molecule type" value="Genomic_DNA"/>
</dbReference>
<evidence type="ECO:0000256" key="4">
    <source>
        <dbReference type="ARBA" id="ARBA00016512"/>
    </source>
</evidence>
<dbReference type="GO" id="GO:0000272">
    <property type="term" value="P:polysaccharide catabolic process"/>
    <property type="evidence" value="ECO:0007669"/>
    <property type="project" value="UniProtKB-KW"/>
</dbReference>
<evidence type="ECO:0000256" key="3">
    <source>
        <dbReference type="ARBA" id="ARBA00012272"/>
    </source>
</evidence>
<dbReference type="Gene3D" id="2.160.20.10">
    <property type="entry name" value="Single-stranded right-handed beta-helix, Pectin lyase-like"/>
    <property type="match status" value="1"/>
</dbReference>
<name>A0A5C6AE57_9BACT</name>
<dbReference type="InterPro" id="IPR018247">
    <property type="entry name" value="EF_Hand_1_Ca_BS"/>
</dbReference>
<keyword evidence="8" id="KW-0456">Lyase</keyword>
<feature type="signal peptide" evidence="13">
    <location>
        <begin position="1"/>
        <end position="25"/>
    </location>
</feature>
<dbReference type="SUPFAM" id="SSF51126">
    <property type="entry name" value="Pectin lyase-like"/>
    <property type="match status" value="2"/>
</dbReference>
<evidence type="ECO:0000256" key="10">
    <source>
        <dbReference type="ARBA" id="ARBA00023316"/>
    </source>
</evidence>
<evidence type="ECO:0000256" key="11">
    <source>
        <dbReference type="ARBA" id="ARBA00023326"/>
    </source>
</evidence>
<evidence type="ECO:0000256" key="8">
    <source>
        <dbReference type="ARBA" id="ARBA00023239"/>
    </source>
</evidence>
<dbReference type="Gene3D" id="2.160.20.20">
    <property type="match status" value="1"/>
</dbReference>
<evidence type="ECO:0000256" key="7">
    <source>
        <dbReference type="ARBA" id="ARBA00023180"/>
    </source>
</evidence>
<dbReference type="GO" id="GO:0071555">
    <property type="term" value="P:cell wall organization"/>
    <property type="evidence" value="ECO:0007669"/>
    <property type="project" value="UniProtKB-KW"/>
</dbReference>
<comment type="similarity">
    <text evidence="2">Belongs to the polysaccharide lyase 1 family.</text>
</comment>
<evidence type="ECO:0000313" key="15">
    <source>
        <dbReference type="Proteomes" id="UP000317421"/>
    </source>
</evidence>
<dbReference type="OrthoDB" id="8737820at2"/>
<dbReference type="Proteomes" id="UP000317421">
    <property type="component" value="Unassembled WGS sequence"/>
</dbReference>
<evidence type="ECO:0000256" key="12">
    <source>
        <dbReference type="ARBA" id="ARBA00025679"/>
    </source>
</evidence>
<dbReference type="NCBIfam" id="TIGR02601">
    <property type="entry name" value="autotrns_rpt"/>
    <property type="match status" value="1"/>
</dbReference>
<organism evidence="14 15">
    <name type="scientific">Botrimarina colliarenosi</name>
    <dbReference type="NCBI Taxonomy" id="2528001"/>
    <lineage>
        <taxon>Bacteria</taxon>
        <taxon>Pseudomonadati</taxon>
        <taxon>Planctomycetota</taxon>
        <taxon>Planctomycetia</taxon>
        <taxon>Pirellulales</taxon>
        <taxon>Lacipirellulaceae</taxon>
        <taxon>Botrimarina</taxon>
    </lineage>
</organism>
<evidence type="ECO:0000256" key="5">
    <source>
        <dbReference type="ARBA" id="ARBA00022723"/>
    </source>
</evidence>
<evidence type="ECO:0000256" key="9">
    <source>
        <dbReference type="ARBA" id="ARBA00023277"/>
    </source>
</evidence>
<dbReference type="EC" id="4.2.2.2" evidence="3"/>
<reference evidence="14 15" key="1">
    <citation type="submission" date="2019-02" db="EMBL/GenBank/DDBJ databases">
        <title>Deep-cultivation of Planctomycetes and their phenomic and genomic characterization uncovers novel biology.</title>
        <authorList>
            <person name="Wiegand S."/>
            <person name="Jogler M."/>
            <person name="Boedeker C."/>
            <person name="Pinto D."/>
            <person name="Vollmers J."/>
            <person name="Rivas-Marin E."/>
            <person name="Kohn T."/>
            <person name="Peeters S.H."/>
            <person name="Heuer A."/>
            <person name="Rast P."/>
            <person name="Oberbeckmann S."/>
            <person name="Bunk B."/>
            <person name="Jeske O."/>
            <person name="Meyerdierks A."/>
            <person name="Storesund J.E."/>
            <person name="Kallscheuer N."/>
            <person name="Luecker S."/>
            <person name="Lage O.M."/>
            <person name="Pohl T."/>
            <person name="Merkel B.J."/>
            <person name="Hornburger P."/>
            <person name="Mueller R.-W."/>
            <person name="Bruemmer F."/>
            <person name="Labrenz M."/>
            <person name="Spormann A.M."/>
            <person name="Op Den Camp H."/>
            <person name="Overmann J."/>
            <person name="Amann R."/>
            <person name="Jetten M.S.M."/>
            <person name="Mascher T."/>
            <person name="Medema M.H."/>
            <person name="Devos D.P."/>
            <person name="Kaster A.-K."/>
            <person name="Ovreas L."/>
            <person name="Rohde M."/>
            <person name="Galperin M.Y."/>
            <person name="Jogler C."/>
        </authorList>
    </citation>
    <scope>NUCLEOTIDE SEQUENCE [LARGE SCALE GENOMIC DNA]</scope>
    <source>
        <strain evidence="14 15">Pla108</strain>
    </source>
</reference>
<dbReference type="GO" id="GO:0046872">
    <property type="term" value="F:metal ion binding"/>
    <property type="evidence" value="ECO:0007669"/>
    <property type="project" value="UniProtKB-KW"/>
</dbReference>
<evidence type="ECO:0000313" key="14">
    <source>
        <dbReference type="EMBL" id="TWT97588.1"/>
    </source>
</evidence>
<dbReference type="InterPro" id="IPR052063">
    <property type="entry name" value="Polysaccharide_Lyase_1"/>
</dbReference>
<comment type="caution">
    <text evidence="14">The sequence shown here is derived from an EMBL/GenBank/DDBJ whole genome shotgun (WGS) entry which is preliminary data.</text>
</comment>
<dbReference type="InterPro" id="IPR013425">
    <property type="entry name" value="Autotrns_rpt"/>
</dbReference>
<accession>A0A5C6AE57</accession>
<dbReference type="Pfam" id="PF12951">
    <property type="entry name" value="PATR"/>
    <property type="match status" value="1"/>
</dbReference>
<evidence type="ECO:0000256" key="13">
    <source>
        <dbReference type="SAM" id="SignalP"/>
    </source>
</evidence>
<dbReference type="InterPro" id="IPR012334">
    <property type="entry name" value="Pectin_lyas_fold"/>
</dbReference>
<dbReference type="InterPro" id="IPR011050">
    <property type="entry name" value="Pectin_lyase_fold/virulence"/>
</dbReference>
<dbReference type="AlphaFoldDB" id="A0A5C6AE57"/>
<keyword evidence="5" id="KW-0479">Metal-binding</keyword>
<evidence type="ECO:0000256" key="1">
    <source>
        <dbReference type="ARBA" id="ARBA00000695"/>
    </source>
</evidence>
<dbReference type="PANTHER" id="PTHR42970">
    <property type="entry name" value="PECTATE LYASE C-RELATED"/>
    <property type="match status" value="1"/>
</dbReference>
<gene>
    <name evidence="14" type="ORF">Pla108_17400</name>
</gene>
<comment type="function">
    <text evidence="12">Pectinolytic enzyme consist of four classes of enzymes: pectin lyase, polygalacturonase, pectin methylesterase and rhamnogalacturonase. Among pectinolytic enzymes, pectin lyase is the most important in depolymerization of pectin, since it cleaves internal glycosidic bonds of highly methylated pectins. Favors pectate, the anion, over pectin, the methyl ester.</text>
</comment>
<evidence type="ECO:0000256" key="6">
    <source>
        <dbReference type="ARBA" id="ARBA00022729"/>
    </source>
</evidence>